<name>A0AAE1NUV0_9EUCA</name>
<evidence type="ECO:0000313" key="2">
    <source>
        <dbReference type="EMBL" id="KAK4296548.1"/>
    </source>
</evidence>
<comment type="caution">
    <text evidence="2">The sequence shown here is derived from an EMBL/GenBank/DDBJ whole genome shotgun (WGS) entry which is preliminary data.</text>
</comment>
<evidence type="ECO:0000313" key="3">
    <source>
        <dbReference type="Proteomes" id="UP001292094"/>
    </source>
</evidence>
<feature type="compositionally biased region" description="Basic and acidic residues" evidence="1">
    <location>
        <begin position="57"/>
        <end position="70"/>
    </location>
</feature>
<keyword evidence="3" id="KW-1185">Reference proteome</keyword>
<evidence type="ECO:0000256" key="1">
    <source>
        <dbReference type="SAM" id="MobiDB-lite"/>
    </source>
</evidence>
<dbReference type="AlphaFoldDB" id="A0AAE1NUV0"/>
<reference evidence="2" key="1">
    <citation type="submission" date="2023-11" db="EMBL/GenBank/DDBJ databases">
        <title>Genome assemblies of two species of porcelain crab, Petrolisthes cinctipes and Petrolisthes manimaculis (Anomura: Porcellanidae).</title>
        <authorList>
            <person name="Angst P."/>
        </authorList>
    </citation>
    <scope>NUCLEOTIDE SEQUENCE</scope>
    <source>
        <strain evidence="2">PB745_02</strain>
        <tissue evidence="2">Gill</tissue>
    </source>
</reference>
<feature type="compositionally biased region" description="Basic and acidic residues" evidence="1">
    <location>
        <begin position="24"/>
        <end position="48"/>
    </location>
</feature>
<dbReference type="Proteomes" id="UP001292094">
    <property type="component" value="Unassembled WGS sequence"/>
</dbReference>
<sequence>MRNKGERMRHRRNGGRLGAQQGTRGKEGNQQHWDETEGKGMKTWLEGKRKTRNMAGEGRRGAGGRTEEEN</sequence>
<dbReference type="EMBL" id="JAWZYT010003832">
    <property type="protein sequence ID" value="KAK4296548.1"/>
    <property type="molecule type" value="Genomic_DNA"/>
</dbReference>
<protein>
    <submittedName>
        <fullName evidence="2">Uncharacterized protein</fullName>
    </submittedName>
</protein>
<accession>A0AAE1NUV0</accession>
<gene>
    <name evidence="2" type="ORF">Pmani_030973</name>
</gene>
<feature type="region of interest" description="Disordered" evidence="1">
    <location>
        <begin position="1"/>
        <end position="70"/>
    </location>
</feature>
<proteinExistence type="predicted"/>
<organism evidence="2 3">
    <name type="scientific">Petrolisthes manimaculis</name>
    <dbReference type="NCBI Taxonomy" id="1843537"/>
    <lineage>
        <taxon>Eukaryota</taxon>
        <taxon>Metazoa</taxon>
        <taxon>Ecdysozoa</taxon>
        <taxon>Arthropoda</taxon>
        <taxon>Crustacea</taxon>
        <taxon>Multicrustacea</taxon>
        <taxon>Malacostraca</taxon>
        <taxon>Eumalacostraca</taxon>
        <taxon>Eucarida</taxon>
        <taxon>Decapoda</taxon>
        <taxon>Pleocyemata</taxon>
        <taxon>Anomura</taxon>
        <taxon>Galatheoidea</taxon>
        <taxon>Porcellanidae</taxon>
        <taxon>Petrolisthes</taxon>
    </lineage>
</organism>